<organism evidence="2 3">
    <name type="scientific">Bernardetia litoralis (strain ATCC 23117 / DSM 6794 / NBRC 15988 / NCIMB 1366 / Fx l1 / Sio-4)</name>
    <name type="common">Flexibacter litoralis</name>
    <dbReference type="NCBI Taxonomy" id="880071"/>
    <lineage>
        <taxon>Bacteria</taxon>
        <taxon>Pseudomonadati</taxon>
        <taxon>Bacteroidota</taxon>
        <taxon>Cytophagia</taxon>
        <taxon>Cytophagales</taxon>
        <taxon>Bernardetiaceae</taxon>
        <taxon>Bernardetia</taxon>
    </lineage>
</organism>
<dbReference type="STRING" id="880071.Fleli_0772"/>
<reference evidence="3" key="1">
    <citation type="submission" date="2012-06" db="EMBL/GenBank/DDBJ databases">
        <title>The complete genome of Flexibacter litoralis DSM 6794.</title>
        <authorList>
            <person name="Lucas S."/>
            <person name="Copeland A."/>
            <person name="Lapidus A."/>
            <person name="Glavina del Rio T."/>
            <person name="Dalin E."/>
            <person name="Tice H."/>
            <person name="Bruce D."/>
            <person name="Goodwin L."/>
            <person name="Pitluck S."/>
            <person name="Peters L."/>
            <person name="Ovchinnikova G."/>
            <person name="Lu M."/>
            <person name="Kyrpides N."/>
            <person name="Mavromatis K."/>
            <person name="Ivanova N."/>
            <person name="Brettin T."/>
            <person name="Detter J.C."/>
            <person name="Han C."/>
            <person name="Larimer F."/>
            <person name="Land M."/>
            <person name="Hauser L."/>
            <person name="Markowitz V."/>
            <person name="Cheng J.-F."/>
            <person name="Hugenholtz P."/>
            <person name="Woyke T."/>
            <person name="Wu D."/>
            <person name="Spring S."/>
            <person name="Lang E."/>
            <person name="Kopitz M."/>
            <person name="Brambilla E."/>
            <person name="Klenk H.-P."/>
            <person name="Eisen J.A."/>
        </authorList>
    </citation>
    <scope>NUCLEOTIDE SEQUENCE [LARGE SCALE GENOMIC DNA]</scope>
    <source>
        <strain evidence="3">ATCC 23117 / DSM 6794 / NBRC 15988 / NCIMB 1366 / Sio-4</strain>
    </source>
</reference>
<dbReference type="KEGG" id="fli:Fleli_0772"/>
<accession>I4AGZ7</accession>
<protein>
    <submittedName>
        <fullName evidence="2">Uncharacterized protein</fullName>
    </submittedName>
</protein>
<feature type="signal peptide" evidence="1">
    <location>
        <begin position="1"/>
        <end position="21"/>
    </location>
</feature>
<feature type="chain" id="PRO_5003685347" evidence="1">
    <location>
        <begin position="22"/>
        <end position="106"/>
    </location>
</feature>
<dbReference type="HOGENOM" id="CLU_161294_0_0_10"/>
<dbReference type="RefSeq" id="WP_014796690.1">
    <property type="nucleotide sequence ID" value="NC_018018.1"/>
</dbReference>
<dbReference type="OrthoDB" id="1360128at2"/>
<dbReference type="eggNOG" id="ENOG50336VG">
    <property type="taxonomic scope" value="Bacteria"/>
</dbReference>
<dbReference type="Proteomes" id="UP000006054">
    <property type="component" value="Chromosome"/>
</dbReference>
<evidence type="ECO:0000313" key="2">
    <source>
        <dbReference type="EMBL" id="AFM03232.1"/>
    </source>
</evidence>
<keyword evidence="3" id="KW-1185">Reference proteome</keyword>
<dbReference type="AlphaFoldDB" id="I4AGZ7"/>
<dbReference type="EMBL" id="CP003345">
    <property type="protein sequence ID" value="AFM03232.1"/>
    <property type="molecule type" value="Genomic_DNA"/>
</dbReference>
<evidence type="ECO:0000313" key="3">
    <source>
        <dbReference type="Proteomes" id="UP000006054"/>
    </source>
</evidence>
<evidence type="ECO:0000256" key="1">
    <source>
        <dbReference type="SAM" id="SignalP"/>
    </source>
</evidence>
<keyword evidence="1" id="KW-0732">Signal</keyword>
<name>I4AGZ7_BERLS</name>
<gene>
    <name evidence="2" type="ordered locus">Fleli_0772</name>
</gene>
<sequence length="106" mass="11544" precursor="true">MKTFFLSLVAMAFMMSFSSNQNVEINNSSIEETAPKASFKILNDTGSKISIYTGTGYVTLNNGSKTSVTCNTGKKVYTASSGTKDDFLFEIKSSMCGETVRLSDYL</sequence>
<proteinExistence type="predicted"/>